<reference evidence="5" key="1">
    <citation type="journal article" date="2019" name="Int. J. Syst. Evol. Microbiol.">
        <title>The Global Catalogue of Microorganisms (GCM) 10K type strain sequencing project: providing services to taxonomists for standard genome sequencing and annotation.</title>
        <authorList>
            <consortium name="The Broad Institute Genomics Platform"/>
            <consortium name="The Broad Institute Genome Sequencing Center for Infectious Disease"/>
            <person name="Wu L."/>
            <person name="Ma J."/>
        </authorList>
    </citation>
    <scope>NUCLEOTIDE SEQUENCE [LARGE SCALE GENOMIC DNA]</scope>
    <source>
        <strain evidence="5">JCM 17705</strain>
    </source>
</reference>
<keyword evidence="2" id="KW-0313">Glucose metabolism</keyword>
<feature type="compositionally biased region" description="Basic and acidic residues" evidence="3">
    <location>
        <begin position="160"/>
        <end position="170"/>
    </location>
</feature>
<feature type="region of interest" description="Disordered" evidence="3">
    <location>
        <begin position="203"/>
        <end position="222"/>
    </location>
</feature>
<comment type="similarity">
    <text evidence="1">Belongs to the cycloisomerase 2 family.</text>
</comment>
<feature type="region of interest" description="Disordered" evidence="3">
    <location>
        <begin position="153"/>
        <end position="173"/>
    </location>
</feature>
<dbReference type="InterPro" id="IPR015943">
    <property type="entry name" value="WD40/YVTN_repeat-like_dom_sf"/>
</dbReference>
<dbReference type="PANTHER" id="PTHR30344">
    <property type="entry name" value="6-PHOSPHOGLUCONOLACTONASE-RELATED"/>
    <property type="match status" value="1"/>
</dbReference>
<dbReference type="PANTHER" id="PTHR30344:SF1">
    <property type="entry name" value="6-PHOSPHOGLUCONOLACTONASE"/>
    <property type="match status" value="1"/>
</dbReference>
<keyword evidence="5" id="KW-1185">Reference proteome</keyword>
<evidence type="ECO:0000256" key="3">
    <source>
        <dbReference type="SAM" id="MobiDB-lite"/>
    </source>
</evidence>
<organism evidence="4 5">
    <name type="scientific">Mucilaginibacter gynuensis</name>
    <dbReference type="NCBI Taxonomy" id="1302236"/>
    <lineage>
        <taxon>Bacteria</taxon>
        <taxon>Pseudomonadati</taxon>
        <taxon>Bacteroidota</taxon>
        <taxon>Sphingobacteriia</taxon>
        <taxon>Sphingobacteriales</taxon>
        <taxon>Sphingobacteriaceae</taxon>
        <taxon>Mucilaginibacter</taxon>
    </lineage>
</organism>
<dbReference type="SUPFAM" id="SSF51004">
    <property type="entry name" value="C-terminal (heme d1) domain of cytochrome cd1-nitrite reductase"/>
    <property type="match status" value="1"/>
</dbReference>
<evidence type="ECO:0000313" key="4">
    <source>
        <dbReference type="EMBL" id="GAA4320514.1"/>
    </source>
</evidence>
<dbReference type="Gene3D" id="2.130.10.10">
    <property type="entry name" value="YVTN repeat-like/Quinoprotein amine dehydrogenase"/>
    <property type="match status" value="1"/>
</dbReference>
<keyword evidence="2" id="KW-0119">Carbohydrate metabolism</keyword>
<evidence type="ECO:0000256" key="1">
    <source>
        <dbReference type="ARBA" id="ARBA00005564"/>
    </source>
</evidence>
<sequence length="379" mass="40860">MKKVLLILALLSPVLGYSQDKKKGPKTFDLIVGSYTSGKSKGISVYRFYAETGRLAYLNEVEVSNPSYLCVSNDNKYVYAVSENDDSEVSAYGFDPKSGQLTFINKQKTNGASACFVSIDEDNKNIFTANYSSGNVTVLPLAKDGSIQPVTQTIQGKGTGVDKSRQEGPHAHMSALTPDGKYLFYTDLGTDKLNLFRYHSSDKTPLTPASPESVSVTAGSGPRHFDFSPDKKHMYLIQEMTANVTVFDYNGGKLKQTQSITMLADGFKGGVGAADIHVSPDGKFLYVSNRGEANDIVVYSIAPETGMLTFVARTSTYGKGPRNFVIDPTGSFLLVANQNSDNIITFKIDKATGKLNVFGAPVNTGNPVCLKFASATAAK</sequence>
<dbReference type="Proteomes" id="UP001500582">
    <property type="component" value="Unassembled WGS sequence"/>
</dbReference>
<evidence type="ECO:0000313" key="5">
    <source>
        <dbReference type="Proteomes" id="UP001500582"/>
    </source>
</evidence>
<dbReference type="RefSeq" id="WP_345210897.1">
    <property type="nucleotide sequence ID" value="NZ_BAABFT010000004.1"/>
</dbReference>
<name>A0ABP8GB04_9SPHI</name>
<dbReference type="Pfam" id="PF10282">
    <property type="entry name" value="Lactonase"/>
    <property type="match status" value="1"/>
</dbReference>
<dbReference type="InterPro" id="IPR019405">
    <property type="entry name" value="Lactonase_7-beta_prop"/>
</dbReference>
<dbReference type="EMBL" id="BAABFT010000004">
    <property type="protein sequence ID" value="GAA4320514.1"/>
    <property type="molecule type" value="Genomic_DNA"/>
</dbReference>
<proteinExistence type="inferred from homology"/>
<dbReference type="InterPro" id="IPR050282">
    <property type="entry name" value="Cycloisomerase_2"/>
</dbReference>
<accession>A0ABP8GB04</accession>
<evidence type="ECO:0000256" key="2">
    <source>
        <dbReference type="ARBA" id="ARBA00022526"/>
    </source>
</evidence>
<dbReference type="InterPro" id="IPR011048">
    <property type="entry name" value="Haem_d1_sf"/>
</dbReference>
<protein>
    <submittedName>
        <fullName evidence="4">Lactonase family protein</fullName>
    </submittedName>
</protein>
<gene>
    <name evidence="4" type="ORF">GCM10023149_19830</name>
</gene>
<comment type="caution">
    <text evidence="4">The sequence shown here is derived from an EMBL/GenBank/DDBJ whole genome shotgun (WGS) entry which is preliminary data.</text>
</comment>